<gene>
    <name evidence="1" type="ORF">ABZ921_25600</name>
</gene>
<accession>A0ABV3BSN2</accession>
<reference evidence="1 2" key="1">
    <citation type="submission" date="2024-06" db="EMBL/GenBank/DDBJ databases">
        <title>The Natural Products Discovery Center: Release of the First 8490 Sequenced Strains for Exploring Actinobacteria Biosynthetic Diversity.</title>
        <authorList>
            <person name="Kalkreuter E."/>
            <person name="Kautsar S.A."/>
            <person name="Yang D."/>
            <person name="Bader C.D."/>
            <person name="Teijaro C.N."/>
            <person name="Fluegel L."/>
            <person name="Davis C.M."/>
            <person name="Simpson J.R."/>
            <person name="Lauterbach L."/>
            <person name="Steele A.D."/>
            <person name="Gui C."/>
            <person name="Meng S."/>
            <person name="Li G."/>
            <person name="Viehrig K."/>
            <person name="Ye F."/>
            <person name="Su P."/>
            <person name="Kiefer A.F."/>
            <person name="Nichols A."/>
            <person name="Cepeda A.J."/>
            <person name="Yan W."/>
            <person name="Fan B."/>
            <person name="Jiang Y."/>
            <person name="Adhikari A."/>
            <person name="Zheng C.-J."/>
            <person name="Schuster L."/>
            <person name="Cowan T.M."/>
            <person name="Smanski M.J."/>
            <person name="Chevrette M.G."/>
            <person name="De Carvalho L.P.S."/>
            <person name="Shen B."/>
        </authorList>
    </citation>
    <scope>NUCLEOTIDE SEQUENCE [LARGE SCALE GENOMIC DNA]</scope>
    <source>
        <strain evidence="1 2">NPDC046838</strain>
    </source>
</reference>
<dbReference type="Pfam" id="PF16259">
    <property type="entry name" value="DUF4913"/>
    <property type="match status" value="1"/>
</dbReference>
<dbReference type="InterPro" id="IPR032584">
    <property type="entry name" value="DUF4913"/>
</dbReference>
<evidence type="ECO:0000313" key="1">
    <source>
        <dbReference type="EMBL" id="MEU6824019.1"/>
    </source>
</evidence>
<dbReference type="Proteomes" id="UP001551176">
    <property type="component" value="Unassembled WGS sequence"/>
</dbReference>
<protein>
    <submittedName>
        <fullName evidence="1">DUF4913 domain-containing protein</fullName>
    </submittedName>
</protein>
<proteinExistence type="predicted"/>
<evidence type="ECO:0000313" key="2">
    <source>
        <dbReference type="Proteomes" id="UP001551176"/>
    </source>
</evidence>
<comment type="caution">
    <text evidence="1">The sequence shown here is derived from an EMBL/GenBank/DDBJ whole genome shotgun (WGS) entry which is preliminary data.</text>
</comment>
<dbReference type="EMBL" id="JBEYXV010000013">
    <property type="protein sequence ID" value="MEU6824019.1"/>
    <property type="molecule type" value="Genomic_DNA"/>
</dbReference>
<dbReference type="RefSeq" id="WP_359353070.1">
    <property type="nucleotide sequence ID" value="NZ_JBEYXV010000013.1"/>
</dbReference>
<keyword evidence="2" id="KW-1185">Reference proteome</keyword>
<sequence length="148" mass="16566">MTAEDEQALKDEERRATLIFPSVEAFVTDYIAHIVQRRTDDRSHVWCPSWWTHGEAVARLTALWRAFEYLSGDPALGMSTWWLHHADPHLAVLLDPRGPFHACGSELGHQACVPLPTAPAPPGTFDHEAFTLPYEDPFPGDPLNLPTS</sequence>
<organism evidence="1 2">
    <name type="scientific">Streptomyces atriruber</name>
    <dbReference type="NCBI Taxonomy" id="545121"/>
    <lineage>
        <taxon>Bacteria</taxon>
        <taxon>Bacillati</taxon>
        <taxon>Actinomycetota</taxon>
        <taxon>Actinomycetes</taxon>
        <taxon>Kitasatosporales</taxon>
        <taxon>Streptomycetaceae</taxon>
        <taxon>Streptomyces</taxon>
    </lineage>
</organism>
<name>A0ABV3BSN2_9ACTN</name>